<accession>A0A1I2LPF4</accession>
<protein>
    <recommendedName>
        <fullName evidence="7">Radical SAM core domain-containing protein</fullName>
    </recommendedName>
</protein>
<keyword evidence="6" id="KW-0411">Iron-sulfur</keyword>
<evidence type="ECO:0000256" key="4">
    <source>
        <dbReference type="ARBA" id="ARBA00022723"/>
    </source>
</evidence>
<dbReference type="PANTHER" id="PTHR11135">
    <property type="entry name" value="HISTONE ACETYLTRANSFERASE-RELATED"/>
    <property type="match status" value="1"/>
</dbReference>
<proteinExistence type="predicted"/>
<dbReference type="SMART" id="SM00729">
    <property type="entry name" value="Elp3"/>
    <property type="match status" value="1"/>
</dbReference>
<dbReference type="InterPro" id="IPR005911">
    <property type="entry name" value="YhcC-like"/>
</dbReference>
<evidence type="ECO:0000256" key="1">
    <source>
        <dbReference type="ARBA" id="ARBA00001966"/>
    </source>
</evidence>
<dbReference type="InterPro" id="IPR006638">
    <property type="entry name" value="Elp3/MiaA/NifB-like_rSAM"/>
</dbReference>
<reference evidence="8 9" key="1">
    <citation type="submission" date="2016-10" db="EMBL/GenBank/DDBJ databases">
        <authorList>
            <person name="de Groot N.N."/>
        </authorList>
    </citation>
    <scope>NUCLEOTIDE SEQUENCE [LARGE SCALE GENOMIC DNA]</scope>
    <source>
        <strain evidence="8 9">CGMCC 1.9156</strain>
    </source>
</reference>
<dbReference type="Pfam" id="PF04055">
    <property type="entry name" value="Radical_SAM"/>
    <property type="match status" value="1"/>
</dbReference>
<keyword evidence="3" id="KW-0949">S-adenosyl-L-methionine</keyword>
<evidence type="ECO:0000256" key="3">
    <source>
        <dbReference type="ARBA" id="ARBA00022691"/>
    </source>
</evidence>
<dbReference type="PANTHER" id="PTHR11135:SF1">
    <property type="entry name" value="PROTEIN YHCC"/>
    <property type="match status" value="1"/>
</dbReference>
<organism evidence="8 9">
    <name type="scientific">Sunxiuqinia elliptica</name>
    <dbReference type="NCBI Taxonomy" id="655355"/>
    <lineage>
        <taxon>Bacteria</taxon>
        <taxon>Pseudomonadati</taxon>
        <taxon>Bacteroidota</taxon>
        <taxon>Bacteroidia</taxon>
        <taxon>Marinilabiliales</taxon>
        <taxon>Prolixibacteraceae</taxon>
        <taxon>Sunxiuqinia</taxon>
    </lineage>
</organism>
<dbReference type="AlphaFoldDB" id="A0A1I2LPF4"/>
<keyword evidence="5" id="KW-0408">Iron</keyword>
<feature type="domain" description="Radical SAM core" evidence="7">
    <location>
        <begin position="24"/>
        <end position="267"/>
    </location>
</feature>
<evidence type="ECO:0000313" key="8">
    <source>
        <dbReference type="EMBL" id="SFF78916.1"/>
    </source>
</evidence>
<comment type="cofactor">
    <cofactor evidence="1">
        <name>[4Fe-4S] cluster</name>
        <dbReference type="ChEBI" id="CHEBI:49883"/>
    </cofactor>
</comment>
<dbReference type="NCBIfam" id="TIGR01212">
    <property type="entry name" value="TIGR01212 family radical SAM protein"/>
    <property type="match status" value="1"/>
</dbReference>
<gene>
    <name evidence="8" type="ORF">SAMN05216283_11619</name>
</gene>
<dbReference type="InterPro" id="IPR023404">
    <property type="entry name" value="rSAM_horseshoe"/>
</dbReference>
<dbReference type="Pfam" id="PF16199">
    <property type="entry name" value="Radical_SAM_C"/>
    <property type="match status" value="1"/>
</dbReference>
<dbReference type="InterPro" id="IPR058240">
    <property type="entry name" value="rSAM_sf"/>
</dbReference>
<dbReference type="PROSITE" id="PS51918">
    <property type="entry name" value="RADICAL_SAM"/>
    <property type="match status" value="1"/>
</dbReference>
<dbReference type="SFLD" id="SFLDG01086">
    <property type="entry name" value="elongater_protein-like"/>
    <property type="match status" value="1"/>
</dbReference>
<dbReference type="InterPro" id="IPR007197">
    <property type="entry name" value="rSAM"/>
</dbReference>
<evidence type="ECO:0000256" key="6">
    <source>
        <dbReference type="ARBA" id="ARBA00023014"/>
    </source>
</evidence>
<dbReference type="EMBL" id="FONW01000016">
    <property type="protein sequence ID" value="SFF78916.1"/>
    <property type="molecule type" value="Genomic_DNA"/>
</dbReference>
<dbReference type="GO" id="GO:0003824">
    <property type="term" value="F:catalytic activity"/>
    <property type="evidence" value="ECO:0007669"/>
    <property type="project" value="InterPro"/>
</dbReference>
<dbReference type="SUPFAM" id="SSF102114">
    <property type="entry name" value="Radical SAM enzymes"/>
    <property type="match status" value="1"/>
</dbReference>
<dbReference type="GO" id="GO:0046872">
    <property type="term" value="F:metal ion binding"/>
    <property type="evidence" value="ECO:0007669"/>
    <property type="project" value="UniProtKB-KW"/>
</dbReference>
<dbReference type="SFLD" id="SFLDG01091">
    <property type="entry name" value="uncharacterized_CHP01210-like"/>
    <property type="match status" value="1"/>
</dbReference>
<keyword evidence="2" id="KW-0004">4Fe-4S</keyword>
<dbReference type="InterPro" id="IPR039661">
    <property type="entry name" value="ELP3"/>
</dbReference>
<dbReference type="STRING" id="655355.SAMN05216283_11619"/>
<keyword evidence="9" id="KW-1185">Reference proteome</keyword>
<dbReference type="Gene3D" id="3.80.30.20">
    <property type="entry name" value="tm_1862 like domain"/>
    <property type="match status" value="1"/>
</dbReference>
<evidence type="ECO:0000313" key="9">
    <source>
        <dbReference type="Proteomes" id="UP000198964"/>
    </source>
</evidence>
<keyword evidence="4" id="KW-0479">Metal-binding</keyword>
<dbReference type="InterPro" id="IPR032432">
    <property type="entry name" value="Radical_SAM_C"/>
</dbReference>
<name>A0A1I2LPF4_9BACT</name>
<evidence type="ECO:0000256" key="2">
    <source>
        <dbReference type="ARBA" id="ARBA00022485"/>
    </source>
</evidence>
<evidence type="ECO:0000259" key="7">
    <source>
        <dbReference type="PROSITE" id="PS51918"/>
    </source>
</evidence>
<dbReference type="SFLD" id="SFLDS00029">
    <property type="entry name" value="Radical_SAM"/>
    <property type="match status" value="1"/>
</dbReference>
<evidence type="ECO:0000256" key="5">
    <source>
        <dbReference type="ARBA" id="ARBA00023004"/>
    </source>
</evidence>
<dbReference type="CDD" id="cd01335">
    <property type="entry name" value="Radical_SAM"/>
    <property type="match status" value="1"/>
</dbReference>
<dbReference type="GO" id="GO:0051539">
    <property type="term" value="F:4 iron, 4 sulfur cluster binding"/>
    <property type="evidence" value="ECO:0007669"/>
    <property type="project" value="UniProtKB-KW"/>
</dbReference>
<dbReference type="RefSeq" id="WP_093921530.1">
    <property type="nucleotide sequence ID" value="NZ_FONW01000016.1"/>
</dbReference>
<sequence>MTDHIFSWGHSKRYNDFSSYFRNKFNERVQKVSVDAGFTCPNRDGAKAWSGCSYCNNKTFKPDYCRLEIGISEQVKKGVDFFAKKYQSMKFLAYFQAYSNTYASLDVLKARYEEALAHPKIIGLVIGTRPDCVDEAILDYLGELAENHYVMVEYGVESVQDETLTRINRGHLFETSRWAIEQTAKRGIHTCAHLILGLPGESRGDVLNQAKVISELPVENLKLHQLQVHKGTRMAVEYERSPEDFMLFSADEYVDLVVDYLELLNPEIIIERFVSQAPRDLLIAPLWGLKNFEFVARVEKRLAERETWQGRLWKY</sequence>
<dbReference type="Proteomes" id="UP000198964">
    <property type="component" value="Unassembled WGS sequence"/>
</dbReference>